<dbReference type="InterPro" id="IPR044880">
    <property type="entry name" value="NCX_ion-bd_dom_sf"/>
</dbReference>
<dbReference type="OrthoDB" id="9794225at2"/>
<evidence type="ECO:0000256" key="1">
    <source>
        <dbReference type="ARBA" id="ARBA00004141"/>
    </source>
</evidence>
<dbReference type="GO" id="GO:0005262">
    <property type="term" value="F:calcium channel activity"/>
    <property type="evidence" value="ECO:0007669"/>
    <property type="project" value="TreeGrafter"/>
</dbReference>
<feature type="transmembrane region" description="Helical" evidence="5">
    <location>
        <begin position="199"/>
        <end position="223"/>
    </location>
</feature>
<dbReference type="GO" id="GO:0008273">
    <property type="term" value="F:calcium, potassium:sodium antiporter activity"/>
    <property type="evidence" value="ECO:0007669"/>
    <property type="project" value="TreeGrafter"/>
</dbReference>
<keyword evidence="8" id="KW-1185">Reference proteome</keyword>
<evidence type="ECO:0000256" key="2">
    <source>
        <dbReference type="ARBA" id="ARBA00022692"/>
    </source>
</evidence>
<proteinExistence type="predicted"/>
<evidence type="ECO:0000313" key="7">
    <source>
        <dbReference type="EMBL" id="PXA05715.1"/>
    </source>
</evidence>
<feature type="domain" description="Sodium/calcium exchanger membrane region" evidence="6">
    <location>
        <begin position="167"/>
        <end position="305"/>
    </location>
</feature>
<keyword evidence="3 5" id="KW-1133">Transmembrane helix</keyword>
<keyword evidence="2 5" id="KW-0812">Transmembrane</keyword>
<dbReference type="InParanoid" id="A0A317ZJB5"/>
<accession>A0A317ZJB5</accession>
<evidence type="ECO:0000313" key="8">
    <source>
        <dbReference type="Proteomes" id="UP000247099"/>
    </source>
</evidence>
<dbReference type="Gene3D" id="1.20.1420.30">
    <property type="entry name" value="NCX, central ion-binding region"/>
    <property type="match status" value="1"/>
</dbReference>
<dbReference type="Pfam" id="PF01699">
    <property type="entry name" value="Na_Ca_ex"/>
    <property type="match status" value="2"/>
</dbReference>
<dbReference type="GO" id="GO:0006874">
    <property type="term" value="P:intracellular calcium ion homeostasis"/>
    <property type="evidence" value="ECO:0007669"/>
    <property type="project" value="TreeGrafter"/>
</dbReference>
<dbReference type="PANTHER" id="PTHR10846:SF8">
    <property type="entry name" value="INNER MEMBRANE PROTEIN YRBG"/>
    <property type="match status" value="1"/>
</dbReference>
<organism evidence="7 8">
    <name type="scientific">Coraliomargarita sinensis</name>
    <dbReference type="NCBI Taxonomy" id="2174842"/>
    <lineage>
        <taxon>Bacteria</taxon>
        <taxon>Pseudomonadati</taxon>
        <taxon>Verrucomicrobiota</taxon>
        <taxon>Opitutia</taxon>
        <taxon>Puniceicoccales</taxon>
        <taxon>Coraliomargaritaceae</taxon>
        <taxon>Coraliomargarita</taxon>
    </lineage>
</organism>
<feature type="transmembrane region" description="Helical" evidence="5">
    <location>
        <begin position="265"/>
        <end position="281"/>
    </location>
</feature>
<dbReference type="Proteomes" id="UP000247099">
    <property type="component" value="Unassembled WGS sequence"/>
</dbReference>
<gene>
    <name evidence="7" type="ORF">DDZ13_02260</name>
</gene>
<dbReference type="PANTHER" id="PTHR10846">
    <property type="entry name" value="SODIUM/POTASSIUM/CALCIUM EXCHANGER"/>
    <property type="match status" value="1"/>
</dbReference>
<protein>
    <submittedName>
        <fullName evidence="7">Sodium:calcium antiporter</fullName>
    </submittedName>
</protein>
<evidence type="ECO:0000259" key="6">
    <source>
        <dbReference type="Pfam" id="PF01699"/>
    </source>
</evidence>
<dbReference type="FunCoup" id="A0A317ZJB5">
    <property type="interactions" value="126"/>
</dbReference>
<comment type="subcellular location">
    <subcellularLocation>
        <location evidence="1">Membrane</location>
        <topology evidence="1">Multi-pass membrane protein</topology>
    </subcellularLocation>
</comment>
<dbReference type="EMBL" id="QHJQ01000001">
    <property type="protein sequence ID" value="PXA05715.1"/>
    <property type="molecule type" value="Genomic_DNA"/>
</dbReference>
<reference evidence="7 8" key="1">
    <citation type="submission" date="2018-05" db="EMBL/GenBank/DDBJ databases">
        <title>Coraliomargarita sinensis sp. nov., isolated from a marine solar saltern.</title>
        <authorList>
            <person name="Zhou L.Y."/>
        </authorList>
    </citation>
    <scope>NUCLEOTIDE SEQUENCE [LARGE SCALE GENOMIC DNA]</scope>
    <source>
        <strain evidence="7 8">WN38</strain>
    </source>
</reference>
<dbReference type="InterPro" id="IPR004481">
    <property type="entry name" value="K/Na/Ca-exchanger"/>
</dbReference>
<feature type="transmembrane region" description="Helical" evidence="5">
    <location>
        <begin position="65"/>
        <end position="87"/>
    </location>
</feature>
<feature type="transmembrane region" description="Helical" evidence="5">
    <location>
        <begin position="123"/>
        <end position="140"/>
    </location>
</feature>
<dbReference type="InterPro" id="IPR004837">
    <property type="entry name" value="NaCa_Exmemb"/>
</dbReference>
<dbReference type="NCBIfam" id="TIGR00367">
    <property type="entry name" value="calcium/sodium antiporter"/>
    <property type="match status" value="1"/>
</dbReference>
<feature type="transmembrane region" description="Helical" evidence="5">
    <location>
        <begin position="161"/>
        <end position="184"/>
    </location>
</feature>
<dbReference type="AlphaFoldDB" id="A0A317ZJB5"/>
<evidence type="ECO:0000256" key="5">
    <source>
        <dbReference type="SAM" id="Phobius"/>
    </source>
</evidence>
<sequence>MIIMILGILFLYLGAECLVRGSSRLATRFGIPPLIIGLTVVAFGTSSPELLVSISAVVQGANDVAVGNVVGSNIFNIAVILGVTALIKPPSVHIDLIRREIPVMILVSLLTLGLVGLGYVSRLAGLSLCAGLVVYLWLSIRTARKETKAAEFDLPLSPRMPVWLCAILIVAGLSVLVFGAQLFLTGAVKLARDFGFSEAVIGLTIVAAGTSLPELATSVVAAIRKESDVAIGNIVGSNIFNVLGILGLTSAMLPMEVAGIGLRDAGFMLGFAVLMLPFAFSQRTISRTEGVVFLSIYGVYLYLLWPA</sequence>
<feature type="transmembrane region" description="Helical" evidence="5">
    <location>
        <begin position="230"/>
        <end position="253"/>
    </location>
</feature>
<feature type="domain" description="Sodium/calcium exchanger membrane region" evidence="6">
    <location>
        <begin position="2"/>
        <end position="140"/>
    </location>
</feature>
<feature type="transmembrane region" description="Helical" evidence="5">
    <location>
        <begin position="288"/>
        <end position="305"/>
    </location>
</feature>
<keyword evidence="4 5" id="KW-0472">Membrane</keyword>
<evidence type="ECO:0000256" key="3">
    <source>
        <dbReference type="ARBA" id="ARBA00022989"/>
    </source>
</evidence>
<evidence type="ECO:0000256" key="4">
    <source>
        <dbReference type="ARBA" id="ARBA00023136"/>
    </source>
</evidence>
<dbReference type="GO" id="GO:0005886">
    <property type="term" value="C:plasma membrane"/>
    <property type="evidence" value="ECO:0007669"/>
    <property type="project" value="TreeGrafter"/>
</dbReference>
<name>A0A317ZJB5_9BACT</name>
<comment type="caution">
    <text evidence="7">The sequence shown here is derived from an EMBL/GenBank/DDBJ whole genome shotgun (WGS) entry which is preliminary data.</text>
</comment>